<sequence>MDTQSRSAIRRLCEKPDLREKAQHLFRSLKAKTGHGSGFELNQRSIALPAISSLLASEELGYNDVTEKLAQAASCLNTKEFTIALATVRKALASAEREKDQFKTTYKSLTARNANQDFMIQCMQDVEAALTLSADLRGPLRPPNDIVTVSVFAWTCKILKLNRDGYVKQHGISEDDYQEVVDALNANCQAVKKDIERKLRALRAERRADTSTTTGTTPTLRKTSSKSALRDVSLSPTKTPAHKRKVAFSPTKAPQANPDDTDVEDTPSKRQKFLSPSKRSTRQSLAAFRDALRGTPSSSKASLAETTDEQEDMDEDSASIPARSELSSSDGDTDIADVEMSDPSASSIADLSMDDTPMTPRRSQRQPKPRSAFDFESTLTPRKSARPESPLKRGKATHRKSYIEQDEVEVIRRRCRPVLLEHKQWLQRDVRADNERKVREQWVRDMIEKCGGHPFESLRGRVVT</sequence>
<accession>A0ACB8U0A2</accession>
<comment type="caution">
    <text evidence="1">The sequence shown here is derived from an EMBL/GenBank/DDBJ whole genome shotgun (WGS) entry which is preliminary data.</text>
</comment>
<organism evidence="1 2">
    <name type="scientific">Irpex rosettiformis</name>
    <dbReference type="NCBI Taxonomy" id="378272"/>
    <lineage>
        <taxon>Eukaryota</taxon>
        <taxon>Fungi</taxon>
        <taxon>Dikarya</taxon>
        <taxon>Basidiomycota</taxon>
        <taxon>Agaricomycotina</taxon>
        <taxon>Agaricomycetes</taxon>
        <taxon>Polyporales</taxon>
        <taxon>Irpicaceae</taxon>
        <taxon>Irpex</taxon>
    </lineage>
</organism>
<gene>
    <name evidence="1" type="ORF">BDY19DRAFT_907159</name>
</gene>
<evidence type="ECO:0000313" key="1">
    <source>
        <dbReference type="EMBL" id="KAI0087705.1"/>
    </source>
</evidence>
<protein>
    <submittedName>
        <fullName evidence="1">Uncharacterized protein</fullName>
    </submittedName>
</protein>
<dbReference type="EMBL" id="MU274916">
    <property type="protein sequence ID" value="KAI0087705.1"/>
    <property type="molecule type" value="Genomic_DNA"/>
</dbReference>
<evidence type="ECO:0000313" key="2">
    <source>
        <dbReference type="Proteomes" id="UP001055072"/>
    </source>
</evidence>
<reference evidence="1" key="1">
    <citation type="journal article" date="2021" name="Environ. Microbiol.">
        <title>Gene family expansions and transcriptome signatures uncover fungal adaptations to wood decay.</title>
        <authorList>
            <person name="Hage H."/>
            <person name="Miyauchi S."/>
            <person name="Viragh M."/>
            <person name="Drula E."/>
            <person name="Min B."/>
            <person name="Chaduli D."/>
            <person name="Navarro D."/>
            <person name="Favel A."/>
            <person name="Norest M."/>
            <person name="Lesage-Meessen L."/>
            <person name="Balint B."/>
            <person name="Merenyi Z."/>
            <person name="de Eugenio L."/>
            <person name="Morin E."/>
            <person name="Martinez A.T."/>
            <person name="Baldrian P."/>
            <person name="Stursova M."/>
            <person name="Martinez M.J."/>
            <person name="Novotny C."/>
            <person name="Magnuson J.K."/>
            <person name="Spatafora J.W."/>
            <person name="Maurice S."/>
            <person name="Pangilinan J."/>
            <person name="Andreopoulos W."/>
            <person name="LaButti K."/>
            <person name="Hundley H."/>
            <person name="Na H."/>
            <person name="Kuo A."/>
            <person name="Barry K."/>
            <person name="Lipzen A."/>
            <person name="Henrissat B."/>
            <person name="Riley R."/>
            <person name="Ahrendt S."/>
            <person name="Nagy L.G."/>
            <person name="Grigoriev I.V."/>
            <person name="Martin F."/>
            <person name="Rosso M.N."/>
        </authorList>
    </citation>
    <scope>NUCLEOTIDE SEQUENCE</scope>
    <source>
        <strain evidence="1">CBS 384.51</strain>
    </source>
</reference>
<name>A0ACB8U0A2_9APHY</name>
<keyword evidence="2" id="KW-1185">Reference proteome</keyword>
<dbReference type="Proteomes" id="UP001055072">
    <property type="component" value="Unassembled WGS sequence"/>
</dbReference>
<proteinExistence type="predicted"/>